<dbReference type="SUPFAM" id="SSF47954">
    <property type="entry name" value="Cyclin-like"/>
    <property type="match status" value="2"/>
</dbReference>
<proteinExistence type="predicted"/>
<accession>A0A6J5VN20</accession>
<protein>
    <submittedName>
        <fullName evidence="4">Uncharacterized protein</fullName>
    </submittedName>
</protein>
<sequence length="450" mass="50801">MSKKARQVIIVSHRMECRRENLPIEPLDPYSKVRAHIIHIVLKVCCGVVYAAAWRFQVPLPENPPWWKAFDAEKSGIDEVCRVLAHLYSLPKAKYVPVCKDGDSFTFSNKSCNSQPRPIPKAAAEVNPESGGSKGVLAKLAIDKLKDSKESDERTGTGTGTGREIRRGKGRERDRDRDRDRDRMKVRGAGILTGNEIEKGLRGTEPRTEVIVQRIEQKIQGAFGEIKTSVVPRYAYSRIVHIATITIPPTLHGKRIAIDIILTLQLIIKPQAVMATGQVLFHHFYFAASCLWLASKLEECPKKARQVIIVFHRMECRRGTYPLSLWIHIQRNHGGDKDPNQALLLLALEFGIQNITVKSLIHPNPVHFTMKKFTITRKQKSSWNWSPNVAMVSLQDEQKELSMLVYVSVAFLIVHIVKTSLAMNLYADITSNVVKFALLGLLWLHVTTKA</sequence>
<feature type="region of interest" description="Disordered" evidence="3">
    <location>
        <begin position="147"/>
        <end position="185"/>
    </location>
</feature>
<dbReference type="InterPro" id="IPR043198">
    <property type="entry name" value="Cyclin/Ssn8"/>
</dbReference>
<gene>
    <name evidence="4" type="ORF">CURHAP_LOCUS46940</name>
</gene>
<dbReference type="EMBL" id="CAEKDK010000007">
    <property type="protein sequence ID" value="CAB4288725.1"/>
    <property type="molecule type" value="Genomic_DNA"/>
</dbReference>
<dbReference type="GO" id="GO:0051301">
    <property type="term" value="P:cell division"/>
    <property type="evidence" value="ECO:0007669"/>
    <property type="project" value="UniProtKB-KW"/>
</dbReference>
<dbReference type="PANTHER" id="PTHR10026">
    <property type="entry name" value="CYCLIN"/>
    <property type="match status" value="1"/>
</dbReference>
<keyword evidence="1" id="KW-0132">Cell division</keyword>
<name>A0A6J5VN20_PRUAR</name>
<feature type="compositionally biased region" description="Basic and acidic residues" evidence="3">
    <location>
        <begin position="163"/>
        <end position="185"/>
    </location>
</feature>
<evidence type="ECO:0000256" key="2">
    <source>
        <dbReference type="ARBA" id="ARBA00023306"/>
    </source>
</evidence>
<evidence type="ECO:0000256" key="1">
    <source>
        <dbReference type="ARBA" id="ARBA00022618"/>
    </source>
</evidence>
<evidence type="ECO:0000256" key="3">
    <source>
        <dbReference type="SAM" id="MobiDB-lite"/>
    </source>
</evidence>
<dbReference type="InterPro" id="IPR036915">
    <property type="entry name" value="Cyclin-like_sf"/>
</dbReference>
<evidence type="ECO:0000313" key="4">
    <source>
        <dbReference type="EMBL" id="CAB4288725.1"/>
    </source>
</evidence>
<dbReference type="Proteomes" id="UP000507222">
    <property type="component" value="Unassembled WGS sequence"/>
</dbReference>
<evidence type="ECO:0000313" key="5">
    <source>
        <dbReference type="Proteomes" id="UP000507222"/>
    </source>
</evidence>
<keyword evidence="2" id="KW-0131">Cell cycle</keyword>
<dbReference type="AlphaFoldDB" id="A0A6J5VN20"/>
<dbReference type="GO" id="GO:0006357">
    <property type="term" value="P:regulation of transcription by RNA polymerase II"/>
    <property type="evidence" value="ECO:0007669"/>
    <property type="project" value="InterPro"/>
</dbReference>
<dbReference type="GO" id="GO:0016538">
    <property type="term" value="F:cyclin-dependent protein serine/threonine kinase regulator activity"/>
    <property type="evidence" value="ECO:0007669"/>
    <property type="project" value="InterPro"/>
</dbReference>
<reference evidence="4 5" key="1">
    <citation type="submission" date="2020-05" db="EMBL/GenBank/DDBJ databases">
        <authorList>
            <person name="Campoy J."/>
            <person name="Schneeberger K."/>
            <person name="Spophaly S."/>
        </authorList>
    </citation>
    <scope>NUCLEOTIDE SEQUENCE [LARGE SCALE GENOMIC DNA]</scope>
    <source>
        <strain evidence="4">PruArmRojPasFocal</strain>
    </source>
</reference>
<organism evidence="4 5">
    <name type="scientific">Prunus armeniaca</name>
    <name type="common">Apricot</name>
    <name type="synonym">Armeniaca vulgaris</name>
    <dbReference type="NCBI Taxonomy" id="36596"/>
    <lineage>
        <taxon>Eukaryota</taxon>
        <taxon>Viridiplantae</taxon>
        <taxon>Streptophyta</taxon>
        <taxon>Embryophyta</taxon>
        <taxon>Tracheophyta</taxon>
        <taxon>Spermatophyta</taxon>
        <taxon>Magnoliopsida</taxon>
        <taxon>eudicotyledons</taxon>
        <taxon>Gunneridae</taxon>
        <taxon>Pentapetalae</taxon>
        <taxon>rosids</taxon>
        <taxon>fabids</taxon>
        <taxon>Rosales</taxon>
        <taxon>Rosaceae</taxon>
        <taxon>Amygdaloideae</taxon>
        <taxon>Amygdaleae</taxon>
        <taxon>Prunus</taxon>
    </lineage>
</organism>
<feature type="region of interest" description="Disordered" evidence="3">
    <location>
        <begin position="111"/>
        <end position="133"/>
    </location>
</feature>
<dbReference type="Gene3D" id="1.10.472.10">
    <property type="entry name" value="Cyclin-like"/>
    <property type="match status" value="1"/>
</dbReference>